<dbReference type="InterPro" id="IPR011047">
    <property type="entry name" value="Quinoprotein_ADH-like_sf"/>
</dbReference>
<gene>
    <name evidence="3" type="ORF">OHA16_36175</name>
</gene>
<proteinExistence type="predicted"/>
<dbReference type="InterPro" id="IPR015943">
    <property type="entry name" value="WD40/YVTN_repeat-like_dom_sf"/>
</dbReference>
<evidence type="ECO:0000259" key="2">
    <source>
        <dbReference type="Pfam" id="PF13360"/>
    </source>
</evidence>
<evidence type="ECO:0000313" key="3">
    <source>
        <dbReference type="EMBL" id="WUQ87949.1"/>
    </source>
</evidence>
<name>A0ABZ1UCP0_9ACTN</name>
<dbReference type="InterPro" id="IPR018391">
    <property type="entry name" value="PQQ_b-propeller_rpt"/>
</dbReference>
<dbReference type="SUPFAM" id="SSF50998">
    <property type="entry name" value="Quinoprotein alcohol dehydrogenase-like"/>
    <property type="match status" value="1"/>
</dbReference>
<reference evidence="3" key="1">
    <citation type="submission" date="2022-10" db="EMBL/GenBank/DDBJ databases">
        <title>The complete genomes of actinobacterial strains from the NBC collection.</title>
        <authorList>
            <person name="Joergensen T.S."/>
            <person name="Alvarez Arevalo M."/>
            <person name="Sterndorff E.B."/>
            <person name="Faurdal D."/>
            <person name="Vuksanovic O."/>
            <person name="Mourched A.-S."/>
            <person name="Charusanti P."/>
            <person name="Shaw S."/>
            <person name="Blin K."/>
            <person name="Weber T."/>
        </authorList>
    </citation>
    <scope>NUCLEOTIDE SEQUENCE</scope>
    <source>
        <strain evidence="3">NBC_00222</strain>
    </source>
</reference>
<dbReference type="EMBL" id="CP108110">
    <property type="protein sequence ID" value="WUQ87949.1"/>
    <property type="molecule type" value="Genomic_DNA"/>
</dbReference>
<dbReference type="Proteomes" id="UP001432222">
    <property type="component" value="Chromosome"/>
</dbReference>
<evidence type="ECO:0000313" key="4">
    <source>
        <dbReference type="Proteomes" id="UP001432222"/>
    </source>
</evidence>
<dbReference type="Pfam" id="PF13360">
    <property type="entry name" value="PQQ_2"/>
    <property type="match status" value="1"/>
</dbReference>
<feature type="signal peptide" evidence="1">
    <location>
        <begin position="1"/>
        <end position="43"/>
    </location>
</feature>
<dbReference type="Gene3D" id="2.130.10.10">
    <property type="entry name" value="YVTN repeat-like/Quinoprotein amine dehydrogenase"/>
    <property type="match status" value="1"/>
</dbReference>
<dbReference type="InterPro" id="IPR002372">
    <property type="entry name" value="PQQ_rpt_dom"/>
</dbReference>
<keyword evidence="1" id="KW-0732">Signal</keyword>
<organism evidence="3 4">
    <name type="scientific">Kitasatospora purpeofusca</name>
    <dbReference type="NCBI Taxonomy" id="67352"/>
    <lineage>
        <taxon>Bacteria</taxon>
        <taxon>Bacillati</taxon>
        <taxon>Actinomycetota</taxon>
        <taxon>Actinomycetes</taxon>
        <taxon>Kitasatosporales</taxon>
        <taxon>Streptomycetaceae</taxon>
        <taxon>Kitasatospora</taxon>
    </lineage>
</organism>
<sequence>MNRTTPGPHPAARPRPARRLPRAAALLTGLALLAPLAAGTARADVTTISFGNDRTAWDRAEPLLGPAEVDRSDFGVRFSTQLDGQVFAQPLVIGDTVVVATETNHVYGVDARTGKITWHRQLGPAWASAAIGCSDPGPNVGTTSTPVYDPATGTVYLTSKVDDGPDDHHPHHYVHALDARTGAERSGWPVTVQGDPVNAPGKPFNAYRSLQRPGLLLLDGRLYFGFGSLCGIGDYIGTVAGLDTRTRRLTLFSTVAGSDTQRASVWMSGSGLVSDGPGRFFLTTANGQGAGASPAPGPGNRPPGGLGESVIRFAVDANGGFAPADFFSPTNNATLDKKDTDLGSGGPVALPSGFGTAAHPHLMVQVGKDGRIFLLDRDDLGGTGQGPNGTDKVVGLTGPYGGVWGHPAVWGGDGGYVYTVENYGKLRALKYGVTAAGIPKLSNAGTSAEDFLKMSGSPVVTSDGTRTGSALVWVIWSGTGKYGEGGELRAYDPVPVDGTLKLRRSVPIGTVSKFSVPATDKGRIYIGTKDHRLVALGRPGAFA</sequence>
<feature type="domain" description="Pyrrolo-quinoline quinone repeat" evidence="2">
    <location>
        <begin position="69"/>
        <end position="185"/>
    </location>
</feature>
<dbReference type="SMART" id="SM00564">
    <property type="entry name" value="PQQ"/>
    <property type="match status" value="2"/>
</dbReference>
<protein>
    <submittedName>
        <fullName evidence="3">PQQ-binding-like beta-propeller repeat protein</fullName>
    </submittedName>
</protein>
<evidence type="ECO:0000256" key="1">
    <source>
        <dbReference type="SAM" id="SignalP"/>
    </source>
</evidence>
<accession>A0ABZ1UCP0</accession>
<keyword evidence="4" id="KW-1185">Reference proteome</keyword>
<feature type="chain" id="PRO_5045977620" evidence="1">
    <location>
        <begin position="44"/>
        <end position="543"/>
    </location>
</feature>
<dbReference type="RefSeq" id="WP_328958503.1">
    <property type="nucleotide sequence ID" value="NZ_CP108110.1"/>
</dbReference>